<dbReference type="AlphaFoldDB" id="A0A4S8PRS4"/>
<dbReference type="Proteomes" id="UP000308760">
    <property type="component" value="Unassembled WGS sequence"/>
</dbReference>
<organism evidence="1 2">
    <name type="scientific">Glycomyces buryatensis</name>
    <dbReference type="NCBI Taxonomy" id="2570927"/>
    <lineage>
        <taxon>Bacteria</taxon>
        <taxon>Bacillati</taxon>
        <taxon>Actinomycetota</taxon>
        <taxon>Actinomycetes</taxon>
        <taxon>Glycomycetales</taxon>
        <taxon>Glycomycetaceae</taxon>
        <taxon>Glycomyces</taxon>
    </lineage>
</organism>
<reference evidence="2" key="1">
    <citation type="submission" date="2019-04" db="EMBL/GenBank/DDBJ databases">
        <title>Nocardioides xinjiangensis sp. nov.</title>
        <authorList>
            <person name="Liu S."/>
        </authorList>
    </citation>
    <scope>NUCLEOTIDE SEQUENCE [LARGE SCALE GENOMIC DNA]</scope>
    <source>
        <strain evidence="2">18</strain>
    </source>
</reference>
<name>A0A4S8PRS4_9ACTN</name>
<dbReference type="RefSeq" id="WP_136537193.1">
    <property type="nucleotide sequence ID" value="NZ_STGY01000081.1"/>
</dbReference>
<evidence type="ECO:0000313" key="2">
    <source>
        <dbReference type="Proteomes" id="UP000308760"/>
    </source>
</evidence>
<reference evidence="1 2" key="2">
    <citation type="submission" date="2019-05" db="EMBL/GenBank/DDBJ databases">
        <title>Glycomyces buryatensis sp. nov.</title>
        <authorList>
            <person name="Nikitina E."/>
        </authorList>
    </citation>
    <scope>NUCLEOTIDE SEQUENCE [LARGE SCALE GENOMIC DNA]</scope>
    <source>
        <strain evidence="1 2">18</strain>
    </source>
</reference>
<proteinExistence type="predicted"/>
<keyword evidence="2" id="KW-1185">Reference proteome</keyword>
<accession>A0A4S8PRS4</accession>
<dbReference type="EMBL" id="STGY01000081">
    <property type="protein sequence ID" value="THV33938.1"/>
    <property type="molecule type" value="Genomic_DNA"/>
</dbReference>
<comment type="caution">
    <text evidence="1">The sequence shown here is derived from an EMBL/GenBank/DDBJ whole genome shotgun (WGS) entry which is preliminary data.</text>
</comment>
<sequence length="405" mass="42727">MGFGDWLAHEAGEAVDAFSGGVDSTVDYIEEQVDTAVDVIAPDPPQAEFRPAPTGEYDIKPVPTKDEIFSLLEQLEGPIRKAITRELAGEHYPDSKAYIAMSLEEFERDGTPGRSELYYWDDSIECVLPTKYAVDSWAASLGKMYPYPDAVAPQVANDSARDSASAIASLYSAFEDAFGSIDLAALADEAELQAKIAKGFGALIEQYQGNLDEIEALGTDWEGADAQEYWDQFGKYVSEAISKHDSMAANLHAAIDLELGIQSSLQWSLYASVLATAHRLGELTKESEFEPGEIKAIAGGGILIGAVSLIPLSGPAALIVGLAGLAAGIAGYAGIEITIDPKIETIPNLEKVNEIVDAVVAGAATAAEDASSGRTGVLDQLASNFGDHQGAIGTPGLVPGCDYFG</sequence>
<evidence type="ECO:0000313" key="1">
    <source>
        <dbReference type="EMBL" id="THV33938.1"/>
    </source>
</evidence>
<gene>
    <name evidence="1" type="ORF">FAB82_24495</name>
</gene>
<protein>
    <submittedName>
        <fullName evidence="1">Uncharacterized protein</fullName>
    </submittedName>
</protein>